<evidence type="ECO:0000313" key="2">
    <source>
        <dbReference type="EMBL" id="TQJ03275.1"/>
    </source>
</evidence>
<dbReference type="AlphaFoldDB" id="A0A542DK15"/>
<dbReference type="SUPFAM" id="SSF50939">
    <property type="entry name" value="Sialidases"/>
    <property type="match status" value="1"/>
</dbReference>
<name>A0A542DK15_AMYCI</name>
<dbReference type="EMBL" id="VFML01000001">
    <property type="protein sequence ID" value="TQJ03275.1"/>
    <property type="molecule type" value="Genomic_DNA"/>
</dbReference>
<feature type="signal peptide" evidence="1">
    <location>
        <begin position="1"/>
        <end position="28"/>
    </location>
</feature>
<dbReference type="RefSeq" id="WP_142001961.1">
    <property type="nucleotide sequence ID" value="NZ_VFML01000001.1"/>
</dbReference>
<feature type="chain" id="PRO_5021984650" description="BNR repeat protein" evidence="1">
    <location>
        <begin position="29"/>
        <end position="386"/>
    </location>
</feature>
<dbReference type="OrthoDB" id="5958808at2"/>
<dbReference type="Gene3D" id="2.120.10.10">
    <property type="match status" value="1"/>
</dbReference>
<sequence>MRRRARVSGSLFALLLLAGLVTPVPAAAAAERALLHPDKGAYPRLIRTEHGGFGRDGRIIASVNSRDGWGDYAAIYESTDEGESFHQVGEVRDPEGRAGMCCGTLYELPQRVGRLRAGTLLWAASYGLRAGPNRRVAIKIWSSRDLGRSWSLLSEGARSHNHDGIWEPEFNVDAGGTLWMHYADETEAPRYAQVLNRVASNDGVHWGTKQRTMAIPPHPVRPGMPVVRRLPDGRYYFGYEICNFADHYCDPYYKISTDGANFGDPAAPGTQITTAEGHHFEHAQTVTLFPGPNGVRLVMVGQIYVTDGGKPLPGNGRTLLINDRLGAGPWHPRPAPVHVRKPFNNPCPNYSSTLLPVDDGKNVLQIAAEYDPDGVCRAYFGKGPLA</sequence>
<proteinExistence type="predicted"/>
<organism evidence="2 3">
    <name type="scientific">Amycolatopsis cihanbeyliensis</name>
    <dbReference type="NCBI Taxonomy" id="1128664"/>
    <lineage>
        <taxon>Bacteria</taxon>
        <taxon>Bacillati</taxon>
        <taxon>Actinomycetota</taxon>
        <taxon>Actinomycetes</taxon>
        <taxon>Pseudonocardiales</taxon>
        <taxon>Pseudonocardiaceae</taxon>
        <taxon>Amycolatopsis</taxon>
    </lineage>
</organism>
<comment type="caution">
    <text evidence="2">The sequence shown here is derived from an EMBL/GenBank/DDBJ whole genome shotgun (WGS) entry which is preliminary data.</text>
</comment>
<dbReference type="PANTHER" id="PTHR38792:SF3">
    <property type="entry name" value="BNR_ASP-BOX REPEAT DOMAIN PROTEIN (AFU_ORTHOLOGUE AFUA_7G06430)-RELATED"/>
    <property type="match status" value="1"/>
</dbReference>
<accession>A0A542DK15</accession>
<gene>
    <name evidence="2" type="ORF">FB471_3031</name>
</gene>
<evidence type="ECO:0008006" key="4">
    <source>
        <dbReference type="Google" id="ProtNLM"/>
    </source>
</evidence>
<protein>
    <recommendedName>
        <fullName evidence="4">BNR repeat protein</fullName>
    </recommendedName>
</protein>
<keyword evidence="3" id="KW-1185">Reference proteome</keyword>
<dbReference type="CDD" id="cd15482">
    <property type="entry name" value="Sialidase_non-viral"/>
    <property type="match status" value="1"/>
</dbReference>
<dbReference type="PANTHER" id="PTHR38792">
    <property type="entry name" value="BNR/ASP-BOX REPEAT DOMAIN PROTEIN (AFU_ORTHOLOGUE AFUA_7G06430)-RELATED"/>
    <property type="match status" value="1"/>
</dbReference>
<keyword evidence="1" id="KW-0732">Signal</keyword>
<dbReference type="Proteomes" id="UP000320876">
    <property type="component" value="Unassembled WGS sequence"/>
</dbReference>
<reference evidence="2 3" key="1">
    <citation type="submission" date="2019-06" db="EMBL/GenBank/DDBJ databases">
        <title>Sequencing the genomes of 1000 actinobacteria strains.</title>
        <authorList>
            <person name="Klenk H.-P."/>
        </authorList>
    </citation>
    <scope>NUCLEOTIDE SEQUENCE [LARGE SCALE GENOMIC DNA]</scope>
    <source>
        <strain evidence="2 3">DSM 45679</strain>
    </source>
</reference>
<evidence type="ECO:0000313" key="3">
    <source>
        <dbReference type="Proteomes" id="UP000320876"/>
    </source>
</evidence>
<evidence type="ECO:0000256" key="1">
    <source>
        <dbReference type="SAM" id="SignalP"/>
    </source>
</evidence>
<dbReference type="InterPro" id="IPR036278">
    <property type="entry name" value="Sialidase_sf"/>
</dbReference>